<dbReference type="AlphaFoldDB" id="A0A495D1M3"/>
<dbReference type="GO" id="GO:0006790">
    <property type="term" value="P:sulfur compound metabolic process"/>
    <property type="evidence" value="ECO:0007669"/>
    <property type="project" value="TreeGrafter"/>
</dbReference>
<sequence>MQDRSRLSAVMICGAGHSGSTLLGMILGSHTDAFYMGEGGKARYLGDEKKPLRKRVCKICGEDCPVWAGFEWDGCSPLYAQVAAHVGKSVIIDSTKDEGWIEDRAAEVRSGGGRPVLLLLSRDGRAVVNSRLRKYPDRDPGEQIQAWVDKMATAQALFEAFDGPKMRIRYEDLAGNSAATIHALCHLIGLDYQSAMADFSAVDHHVLGGNSGTQFIAARSRFDDPDEAFVSLGSRTRDYYENHSGGIELDLRWKTEMKHEHLALFEQMAATANAPFQWGE</sequence>
<dbReference type="InterPro" id="IPR051135">
    <property type="entry name" value="Gal/GlcNAc/GalNAc_ST"/>
</dbReference>
<reference evidence="1 2" key="1">
    <citation type="submission" date="2018-10" db="EMBL/GenBank/DDBJ databases">
        <title>Genomic Encyclopedia of Type Strains, Phase IV (KMG-IV): sequencing the most valuable type-strain genomes for metagenomic binning, comparative biology and taxonomic classification.</title>
        <authorList>
            <person name="Goeker M."/>
        </authorList>
    </citation>
    <scope>NUCLEOTIDE SEQUENCE [LARGE SCALE GENOMIC DNA]</scope>
    <source>
        <strain evidence="1 2">DSM 4734</strain>
    </source>
</reference>
<dbReference type="PANTHER" id="PTHR10704">
    <property type="entry name" value="CARBOHYDRATE SULFOTRANSFERASE"/>
    <property type="match status" value="1"/>
</dbReference>
<dbReference type="PANTHER" id="PTHR10704:SF44">
    <property type="entry name" value="LD35051P-RELATED"/>
    <property type="match status" value="1"/>
</dbReference>
<dbReference type="OrthoDB" id="9800698at2"/>
<dbReference type="Proteomes" id="UP000273675">
    <property type="component" value="Unassembled WGS sequence"/>
</dbReference>
<dbReference type="SUPFAM" id="SSF52540">
    <property type="entry name" value="P-loop containing nucleoside triphosphate hydrolases"/>
    <property type="match status" value="1"/>
</dbReference>
<accession>A0A495D1M3</accession>
<organism evidence="1 2">
    <name type="scientific">Maricaulis maris</name>
    <dbReference type="NCBI Taxonomy" id="74318"/>
    <lineage>
        <taxon>Bacteria</taxon>
        <taxon>Pseudomonadati</taxon>
        <taxon>Pseudomonadota</taxon>
        <taxon>Alphaproteobacteria</taxon>
        <taxon>Maricaulales</taxon>
        <taxon>Maricaulaceae</taxon>
        <taxon>Maricaulis</taxon>
    </lineage>
</organism>
<comment type="caution">
    <text evidence="1">The sequence shown here is derived from an EMBL/GenBank/DDBJ whole genome shotgun (WGS) entry which is preliminary data.</text>
</comment>
<dbReference type="GO" id="GO:0001517">
    <property type="term" value="F:N-acetylglucosamine 6-O-sulfotransferase activity"/>
    <property type="evidence" value="ECO:0007669"/>
    <property type="project" value="TreeGrafter"/>
</dbReference>
<dbReference type="EMBL" id="RBIM01000007">
    <property type="protein sequence ID" value="RKQ95377.1"/>
    <property type="molecule type" value="Genomic_DNA"/>
</dbReference>
<dbReference type="InterPro" id="IPR027417">
    <property type="entry name" value="P-loop_NTPase"/>
</dbReference>
<evidence type="ECO:0000313" key="2">
    <source>
        <dbReference type="Proteomes" id="UP000273675"/>
    </source>
</evidence>
<evidence type="ECO:0008006" key="3">
    <source>
        <dbReference type="Google" id="ProtNLM"/>
    </source>
</evidence>
<gene>
    <name evidence="1" type="ORF">C7435_3076</name>
</gene>
<dbReference type="GO" id="GO:0006044">
    <property type="term" value="P:N-acetylglucosamine metabolic process"/>
    <property type="evidence" value="ECO:0007669"/>
    <property type="project" value="TreeGrafter"/>
</dbReference>
<dbReference type="Gene3D" id="3.40.50.300">
    <property type="entry name" value="P-loop containing nucleotide triphosphate hydrolases"/>
    <property type="match status" value="1"/>
</dbReference>
<proteinExistence type="predicted"/>
<evidence type="ECO:0000313" key="1">
    <source>
        <dbReference type="EMBL" id="RKQ95377.1"/>
    </source>
</evidence>
<protein>
    <recommendedName>
        <fullName evidence="3">Sulfotransferase family protein</fullName>
    </recommendedName>
</protein>
<name>A0A495D1M3_9PROT</name>